<keyword evidence="6 15" id="KW-0808">Transferase</keyword>
<dbReference type="SUPFAM" id="SSF55874">
    <property type="entry name" value="ATPase domain of HSP90 chaperone/DNA topoisomerase II/histidine kinase"/>
    <property type="match status" value="1"/>
</dbReference>
<keyword evidence="10" id="KW-0902">Two-component regulatory system</keyword>
<dbReference type="GO" id="GO:0000155">
    <property type="term" value="F:phosphorelay sensor kinase activity"/>
    <property type="evidence" value="ECO:0007669"/>
    <property type="project" value="InterPro"/>
</dbReference>
<dbReference type="SUPFAM" id="SSF47384">
    <property type="entry name" value="Homodimeric domain of signal transducing histidine kinase"/>
    <property type="match status" value="1"/>
</dbReference>
<dbReference type="InterPro" id="IPR050428">
    <property type="entry name" value="TCS_sensor_his_kinase"/>
</dbReference>
<dbReference type="FunFam" id="1.10.287.130:FF:000001">
    <property type="entry name" value="Two-component sensor histidine kinase"/>
    <property type="match status" value="1"/>
</dbReference>
<organism evidence="15 16">
    <name type="scientific">Saccharothrix ecbatanensis</name>
    <dbReference type="NCBI Taxonomy" id="1105145"/>
    <lineage>
        <taxon>Bacteria</taxon>
        <taxon>Bacillati</taxon>
        <taxon>Actinomycetota</taxon>
        <taxon>Actinomycetes</taxon>
        <taxon>Pseudonocardiales</taxon>
        <taxon>Pseudonocardiaceae</taxon>
        <taxon>Saccharothrix</taxon>
    </lineage>
</organism>
<feature type="domain" description="HAMP" evidence="14">
    <location>
        <begin position="200"/>
        <end position="262"/>
    </location>
</feature>
<dbReference type="Gene3D" id="3.30.565.10">
    <property type="entry name" value="Histidine kinase-like ATPase, C-terminal domain"/>
    <property type="match status" value="1"/>
</dbReference>
<evidence type="ECO:0000256" key="2">
    <source>
        <dbReference type="ARBA" id="ARBA00001968"/>
    </source>
</evidence>
<dbReference type="Pfam" id="PF02518">
    <property type="entry name" value="HATPase_c"/>
    <property type="match status" value="1"/>
</dbReference>
<dbReference type="AlphaFoldDB" id="A0A7W9HE34"/>
<keyword evidence="16" id="KW-1185">Reference proteome</keyword>
<evidence type="ECO:0000256" key="1">
    <source>
        <dbReference type="ARBA" id="ARBA00000085"/>
    </source>
</evidence>
<dbReference type="FunFam" id="3.30.565.10:FF:000006">
    <property type="entry name" value="Sensor histidine kinase WalK"/>
    <property type="match status" value="1"/>
</dbReference>
<dbReference type="PROSITE" id="PS50885">
    <property type="entry name" value="HAMP"/>
    <property type="match status" value="1"/>
</dbReference>
<dbReference type="InterPro" id="IPR003661">
    <property type="entry name" value="HisK_dim/P_dom"/>
</dbReference>
<keyword evidence="9 12" id="KW-1133">Transmembrane helix</keyword>
<comment type="cofactor">
    <cofactor evidence="2">
        <name>a divalent metal cation</name>
        <dbReference type="ChEBI" id="CHEBI:60240"/>
    </cofactor>
</comment>
<protein>
    <recommendedName>
        <fullName evidence="4">histidine kinase</fullName>
        <ecNumber evidence="4">2.7.13.3</ecNumber>
    </recommendedName>
</protein>
<dbReference type="InterPro" id="IPR003660">
    <property type="entry name" value="HAMP_dom"/>
</dbReference>
<evidence type="ECO:0000313" key="15">
    <source>
        <dbReference type="EMBL" id="MBB5800584.1"/>
    </source>
</evidence>
<evidence type="ECO:0000256" key="4">
    <source>
        <dbReference type="ARBA" id="ARBA00012438"/>
    </source>
</evidence>
<evidence type="ECO:0000256" key="3">
    <source>
        <dbReference type="ARBA" id="ARBA00004236"/>
    </source>
</evidence>
<keyword evidence="5" id="KW-0597">Phosphoprotein</keyword>
<dbReference type="PANTHER" id="PTHR45436">
    <property type="entry name" value="SENSOR HISTIDINE KINASE YKOH"/>
    <property type="match status" value="1"/>
</dbReference>
<evidence type="ECO:0000313" key="16">
    <source>
        <dbReference type="Proteomes" id="UP000552097"/>
    </source>
</evidence>
<dbReference type="InterPro" id="IPR005467">
    <property type="entry name" value="His_kinase_dom"/>
</dbReference>
<feature type="transmembrane region" description="Helical" evidence="12">
    <location>
        <begin position="21"/>
        <end position="46"/>
    </location>
</feature>
<evidence type="ECO:0000256" key="5">
    <source>
        <dbReference type="ARBA" id="ARBA00022553"/>
    </source>
</evidence>
<dbReference type="InterPro" id="IPR004358">
    <property type="entry name" value="Sig_transdc_His_kin-like_C"/>
</dbReference>
<dbReference type="Gene3D" id="1.10.287.130">
    <property type="match status" value="1"/>
</dbReference>
<dbReference type="Gene3D" id="6.10.340.10">
    <property type="match status" value="1"/>
</dbReference>
<dbReference type="PANTHER" id="PTHR45436:SF5">
    <property type="entry name" value="SENSOR HISTIDINE KINASE TRCS"/>
    <property type="match status" value="1"/>
</dbReference>
<reference evidence="15 16" key="1">
    <citation type="submission" date="2020-08" db="EMBL/GenBank/DDBJ databases">
        <title>Sequencing the genomes of 1000 actinobacteria strains.</title>
        <authorList>
            <person name="Klenk H.-P."/>
        </authorList>
    </citation>
    <scope>NUCLEOTIDE SEQUENCE [LARGE SCALE GENOMIC DNA]</scope>
    <source>
        <strain evidence="15 16">DSM 45486</strain>
    </source>
</reference>
<dbReference type="Pfam" id="PF00672">
    <property type="entry name" value="HAMP"/>
    <property type="match status" value="1"/>
</dbReference>
<dbReference type="RefSeq" id="WP_221483299.1">
    <property type="nucleotide sequence ID" value="NZ_JACHMO010000001.1"/>
</dbReference>
<gene>
    <name evidence="15" type="ORF">F4560_000352</name>
</gene>
<dbReference type="InterPro" id="IPR003594">
    <property type="entry name" value="HATPase_dom"/>
</dbReference>
<dbReference type="CDD" id="cd00082">
    <property type="entry name" value="HisKA"/>
    <property type="match status" value="1"/>
</dbReference>
<dbReference type="EMBL" id="JACHMO010000001">
    <property type="protein sequence ID" value="MBB5800584.1"/>
    <property type="molecule type" value="Genomic_DNA"/>
</dbReference>
<keyword evidence="8 15" id="KW-0418">Kinase</keyword>
<dbReference type="InterPro" id="IPR036097">
    <property type="entry name" value="HisK_dim/P_sf"/>
</dbReference>
<comment type="subcellular location">
    <subcellularLocation>
        <location evidence="3">Cell membrane</location>
    </subcellularLocation>
</comment>
<name>A0A7W9HE34_9PSEU</name>
<comment type="catalytic activity">
    <reaction evidence="1">
        <text>ATP + protein L-histidine = ADP + protein N-phospho-L-histidine.</text>
        <dbReference type="EC" id="2.7.13.3"/>
    </reaction>
</comment>
<evidence type="ECO:0000259" key="13">
    <source>
        <dbReference type="PROSITE" id="PS50109"/>
    </source>
</evidence>
<evidence type="ECO:0000256" key="10">
    <source>
        <dbReference type="ARBA" id="ARBA00023012"/>
    </source>
</evidence>
<dbReference type="CDD" id="cd00075">
    <property type="entry name" value="HATPase"/>
    <property type="match status" value="1"/>
</dbReference>
<feature type="domain" description="Histidine kinase" evidence="13">
    <location>
        <begin position="277"/>
        <end position="489"/>
    </location>
</feature>
<dbReference type="SMART" id="SM00388">
    <property type="entry name" value="HisKA"/>
    <property type="match status" value="1"/>
</dbReference>
<keyword evidence="7 12" id="KW-0812">Transmembrane</keyword>
<feature type="transmembrane region" description="Helical" evidence="12">
    <location>
        <begin position="173"/>
        <end position="199"/>
    </location>
</feature>
<accession>A0A7W9HE34</accession>
<dbReference type="Proteomes" id="UP000552097">
    <property type="component" value="Unassembled WGS sequence"/>
</dbReference>
<dbReference type="SMART" id="SM00304">
    <property type="entry name" value="HAMP"/>
    <property type="match status" value="1"/>
</dbReference>
<dbReference type="EC" id="2.7.13.3" evidence="4"/>
<evidence type="ECO:0000259" key="14">
    <source>
        <dbReference type="PROSITE" id="PS50885"/>
    </source>
</evidence>
<evidence type="ECO:0000256" key="6">
    <source>
        <dbReference type="ARBA" id="ARBA00022679"/>
    </source>
</evidence>
<evidence type="ECO:0000256" key="7">
    <source>
        <dbReference type="ARBA" id="ARBA00022692"/>
    </source>
</evidence>
<evidence type="ECO:0000256" key="9">
    <source>
        <dbReference type="ARBA" id="ARBA00022989"/>
    </source>
</evidence>
<dbReference type="GO" id="GO:0005509">
    <property type="term" value="F:calcium ion binding"/>
    <property type="evidence" value="ECO:0007669"/>
    <property type="project" value="UniProtKB-ARBA"/>
</dbReference>
<dbReference type="InterPro" id="IPR036890">
    <property type="entry name" value="HATPase_C_sf"/>
</dbReference>
<evidence type="ECO:0000256" key="8">
    <source>
        <dbReference type="ARBA" id="ARBA00022777"/>
    </source>
</evidence>
<sequence length="489" mass="52293">MSSSRRSEPRSPWAGRLPLRTRLVAAQVVMLAVVCAIIGVATGFALRDFLVGQLDDQLFDSAVKADHDLRRMPMPGSRPPNPLDTPGFPPGTLLVIEFNGGATDGTRLTPGLGRKEALSVEVRERIESIPADGKPRTVWLSEELGEHRLLSTTTTSGLRFITGLPMADVDSTVWGMGLILGGVALAGLIVVSLAGAVIVRRTLRPLERVAATASRVAELPLHEGEVALAERVSDEDADPDTEVGQVGLALNRMLGHVGSALEARHASETRVRQFVADASHELRTPLAAIRGYAELTRRTSDEVPPQIGHAMRRVESEAVRMTSLVEDLLLLARLDAGRPLGREPVDVSRLILDTVSDARIAGPDHEWRLALPPDAVQVTGDAHKLHQVVANLLSNARTHTPPGTTVTTSLSTVDEEVEVSVTDDGPGIPPELQGEVFERFSRGDTSRSRAAGSTGLGLSIVAAVVASHEGSVRLDSKPGRTTFTVRLPR</sequence>
<dbReference type="SMART" id="SM00387">
    <property type="entry name" value="HATPase_c"/>
    <property type="match status" value="1"/>
</dbReference>
<evidence type="ECO:0000256" key="11">
    <source>
        <dbReference type="ARBA" id="ARBA00023136"/>
    </source>
</evidence>
<comment type="caution">
    <text evidence="15">The sequence shown here is derived from an EMBL/GenBank/DDBJ whole genome shotgun (WGS) entry which is preliminary data.</text>
</comment>
<dbReference type="Pfam" id="PF00512">
    <property type="entry name" value="HisKA"/>
    <property type="match status" value="1"/>
</dbReference>
<keyword evidence="11 12" id="KW-0472">Membrane</keyword>
<proteinExistence type="predicted"/>
<dbReference type="PROSITE" id="PS50109">
    <property type="entry name" value="HIS_KIN"/>
    <property type="match status" value="1"/>
</dbReference>
<dbReference type="GO" id="GO:0005886">
    <property type="term" value="C:plasma membrane"/>
    <property type="evidence" value="ECO:0007669"/>
    <property type="project" value="UniProtKB-SubCell"/>
</dbReference>
<dbReference type="PRINTS" id="PR00344">
    <property type="entry name" value="BCTRLSENSOR"/>
</dbReference>
<evidence type="ECO:0000256" key="12">
    <source>
        <dbReference type="SAM" id="Phobius"/>
    </source>
</evidence>